<keyword evidence="3" id="KW-1185">Reference proteome</keyword>
<dbReference type="InterPro" id="IPR053959">
    <property type="entry name" value="YvlB/LiaX_N"/>
</dbReference>
<dbReference type="AlphaFoldDB" id="A0A5D0MED4"/>
<protein>
    <submittedName>
        <fullName evidence="2">DUF2089 domain-containing protein</fullName>
    </submittedName>
</protein>
<organism evidence="2 3">
    <name type="scientific">Candidatus Mcinerneyibacterium aminivorans</name>
    <dbReference type="NCBI Taxonomy" id="2703815"/>
    <lineage>
        <taxon>Bacteria</taxon>
        <taxon>Candidatus Macinerneyibacteriota</taxon>
        <taxon>Candidatus Mcinerneyibacteria</taxon>
        <taxon>Candidatus Mcinerneyibacteriales</taxon>
        <taxon>Candidatus Mcinerneyibacteriaceae</taxon>
        <taxon>Candidatus Mcinerneyibacterium</taxon>
    </lineage>
</organism>
<reference evidence="2" key="1">
    <citation type="submission" date="2019-08" db="EMBL/GenBank/DDBJ databases">
        <title>Genomic characterization of a novel candidate phylum (ARYD3) from a high temperature, high salinity tertiary oil reservoir in north central Oklahoma, USA.</title>
        <authorList>
            <person name="Youssef N.H."/>
            <person name="Yadav A."/>
            <person name="Elshahed M.S."/>
        </authorList>
    </citation>
    <scope>NUCLEOTIDE SEQUENCE [LARGE SCALE GENOMIC DNA]</scope>
    <source>
        <strain evidence="2">ARYD3</strain>
    </source>
</reference>
<dbReference type="Pfam" id="PF22746">
    <property type="entry name" value="SHOCT-like_DUF2089-C"/>
    <property type="match status" value="1"/>
</dbReference>
<name>A0A5D0MED4_9BACT</name>
<proteinExistence type="predicted"/>
<evidence type="ECO:0000313" key="2">
    <source>
        <dbReference type="EMBL" id="TYB31356.1"/>
    </source>
</evidence>
<dbReference type="Proteomes" id="UP000324143">
    <property type="component" value="Unassembled WGS sequence"/>
</dbReference>
<evidence type="ECO:0000259" key="1">
    <source>
        <dbReference type="Pfam" id="PF22746"/>
    </source>
</evidence>
<feature type="domain" description="YvlB/LiaX N-terminal" evidence="1">
    <location>
        <begin position="2"/>
        <end position="32"/>
    </location>
</feature>
<evidence type="ECO:0000313" key="3">
    <source>
        <dbReference type="Proteomes" id="UP000324143"/>
    </source>
</evidence>
<accession>A0A5D0MED4</accession>
<gene>
    <name evidence="2" type="ORF">FXF47_04575</name>
</gene>
<comment type="caution">
    <text evidence="2">The sequence shown here is derived from an EMBL/GenBank/DDBJ whole genome shotgun (WGS) entry which is preliminary data.</text>
</comment>
<dbReference type="EMBL" id="VSIX01000038">
    <property type="protein sequence ID" value="TYB31356.1"/>
    <property type="molecule type" value="Genomic_DNA"/>
</dbReference>
<sequence>MEERKRILNMLSEGKISVEEAEKLLKAVKKGGNNAKKTNTKSSSLSKKSKNIKGKLRIVVNTEDGDNVNIAIPLKLAIMVKSMIPKEAKRELDNEGIDLNKIINNLNDSMDDIDEDLVQVESANGDKVRIYIDKEG</sequence>